<dbReference type="InterPro" id="IPR013328">
    <property type="entry name" value="6PGD_dom2"/>
</dbReference>
<evidence type="ECO:0000259" key="5">
    <source>
        <dbReference type="Pfam" id="PF08125"/>
    </source>
</evidence>
<dbReference type="SUPFAM" id="SSF48179">
    <property type="entry name" value="6-phosphogluconate dehydrogenase C-terminal domain-like"/>
    <property type="match status" value="1"/>
</dbReference>
<protein>
    <submittedName>
        <fullName evidence="6">Altronate oxidoreductase</fullName>
        <ecNumber evidence="6">1.1.1.58</ecNumber>
    </submittedName>
</protein>
<evidence type="ECO:0000313" key="7">
    <source>
        <dbReference type="Proteomes" id="UP000216207"/>
    </source>
</evidence>
<dbReference type="NCBIfam" id="NF002969">
    <property type="entry name" value="PRK03643.1"/>
    <property type="match status" value="1"/>
</dbReference>
<name>A0A268NVK9_SHOCL</name>
<dbReference type="EC" id="1.1.1.58" evidence="6"/>
<proteinExistence type="predicted"/>
<accession>A0A268NVK9</accession>
<dbReference type="Pfam" id="PF01232">
    <property type="entry name" value="Mannitol_dh"/>
    <property type="match status" value="1"/>
</dbReference>
<feature type="domain" description="Mannitol dehydrogenase C-terminal" evidence="5">
    <location>
        <begin position="289"/>
        <end position="492"/>
    </location>
</feature>
<evidence type="ECO:0000256" key="2">
    <source>
        <dbReference type="ARBA" id="ARBA00023027"/>
    </source>
</evidence>
<dbReference type="GO" id="GO:0008926">
    <property type="term" value="F:mannitol-1-phosphate 5-dehydrogenase activity"/>
    <property type="evidence" value="ECO:0007669"/>
    <property type="project" value="UniProtKB-EC"/>
</dbReference>
<dbReference type="Pfam" id="PF08125">
    <property type="entry name" value="Mannitol_dh_C"/>
    <property type="match status" value="1"/>
</dbReference>
<gene>
    <name evidence="6" type="ORF">CHH72_17500</name>
</gene>
<evidence type="ECO:0000256" key="1">
    <source>
        <dbReference type="ARBA" id="ARBA00023002"/>
    </source>
</evidence>
<dbReference type="Gene3D" id="1.10.1040.10">
    <property type="entry name" value="N-(1-d-carboxylethyl)-l-norvaline Dehydrogenase, domain 2"/>
    <property type="match status" value="1"/>
</dbReference>
<dbReference type="PANTHER" id="PTHR30524:SF0">
    <property type="entry name" value="ALTRONATE OXIDOREDUCTASE-RELATED"/>
    <property type="match status" value="1"/>
</dbReference>
<evidence type="ECO:0000256" key="3">
    <source>
        <dbReference type="ARBA" id="ARBA00048615"/>
    </source>
</evidence>
<dbReference type="Proteomes" id="UP000216207">
    <property type="component" value="Unassembled WGS sequence"/>
</dbReference>
<sequence>MEQLSKKFIAHNQAKKQLLQDANEACNAHLPERIIQFGEGNFLRGFVDWMIHTLNKKGLFNGSIVAIQPTPHGKVVPKLNAQDGLYTLAQRGMLNGTEVDEREIVTSISRGINPYTDWQKVLEVAENIDVRFMFSNTTEAGLTYLHEEYDKARSPLSFPGKVTAYLYHRFQTFQGAKEAGMILFPCELLDNNGQLLKEIVIRLATEWGFPRSFIDWVDQHNQFCNTLVDRIVTGFPREGIEQFNQELGYEDTLLTTCEPFHLFAIEAKPEIAAQLPFEKAGLNVHWKPVAPFRELKVRILNGAHTMMFAAAYLSGLDTVKEAMEDEELQQFIRTGVYEEILPLLHINEEEKIRFADATFERFSNPFNQHKLLDISLNSIFKWKTRILPSFLEAVREKKALPAALTFSLAALYVFYRPDHVKDHVWFGKRGDTVYPIRENEKTLRSIQILSDDNGEDLQRTIHAFLSNQQLWETDLTAVPQLAETVTFHVQNIGEHGMKAALRSFMENRV</sequence>
<dbReference type="RefSeq" id="WP_095327116.1">
    <property type="nucleotide sequence ID" value="NZ_NPCC01000033.1"/>
</dbReference>
<dbReference type="Gene3D" id="3.40.50.720">
    <property type="entry name" value="NAD(P)-binding Rossmann-like Domain"/>
    <property type="match status" value="1"/>
</dbReference>
<feature type="domain" description="Mannitol dehydrogenase N-terminal" evidence="4">
    <location>
        <begin position="32"/>
        <end position="276"/>
    </location>
</feature>
<organism evidence="6 7">
    <name type="scientific">Shouchella clausii</name>
    <name type="common">Alkalihalobacillus clausii</name>
    <dbReference type="NCBI Taxonomy" id="79880"/>
    <lineage>
        <taxon>Bacteria</taxon>
        <taxon>Bacillati</taxon>
        <taxon>Bacillota</taxon>
        <taxon>Bacilli</taxon>
        <taxon>Bacillales</taxon>
        <taxon>Bacillaceae</taxon>
        <taxon>Shouchella</taxon>
    </lineage>
</organism>
<dbReference type="InterPro" id="IPR013118">
    <property type="entry name" value="Mannitol_DH_C"/>
</dbReference>
<evidence type="ECO:0000313" key="6">
    <source>
        <dbReference type="EMBL" id="PAE87514.1"/>
    </source>
</evidence>
<dbReference type="GO" id="GO:0005829">
    <property type="term" value="C:cytosol"/>
    <property type="evidence" value="ECO:0007669"/>
    <property type="project" value="TreeGrafter"/>
</dbReference>
<dbReference type="GO" id="GO:0009026">
    <property type="term" value="F:tagaturonate reductase activity"/>
    <property type="evidence" value="ECO:0007669"/>
    <property type="project" value="UniProtKB-EC"/>
</dbReference>
<dbReference type="EMBL" id="NPCC01000033">
    <property type="protein sequence ID" value="PAE87514.1"/>
    <property type="molecule type" value="Genomic_DNA"/>
</dbReference>
<dbReference type="PANTHER" id="PTHR30524">
    <property type="entry name" value="MANNITOL-1-PHOSPHATE 5-DEHYDROGENASE"/>
    <property type="match status" value="1"/>
</dbReference>
<keyword evidence="1 6" id="KW-0560">Oxidoreductase</keyword>
<reference evidence="6 7" key="1">
    <citation type="submission" date="2017-07" db="EMBL/GenBank/DDBJ databases">
        <title>Isolation and whole genome analysis of endospore-forming bacteria from heroin.</title>
        <authorList>
            <person name="Kalinowski J."/>
            <person name="Ahrens B."/>
            <person name="Al-Dilaimi A."/>
            <person name="Winkler A."/>
            <person name="Wibberg D."/>
            <person name="Schleenbecker U."/>
            <person name="Ruckert C."/>
            <person name="Wolfel R."/>
            <person name="Grass G."/>
        </authorList>
    </citation>
    <scope>NUCLEOTIDE SEQUENCE [LARGE SCALE GENOMIC DNA]</scope>
    <source>
        <strain evidence="6 7">7539</strain>
    </source>
</reference>
<dbReference type="InterPro" id="IPR036291">
    <property type="entry name" value="NAD(P)-bd_dom_sf"/>
</dbReference>
<dbReference type="InterPro" id="IPR013131">
    <property type="entry name" value="Mannitol_DH_N"/>
</dbReference>
<dbReference type="GO" id="GO:0019698">
    <property type="term" value="P:D-galacturonate catabolic process"/>
    <property type="evidence" value="ECO:0007669"/>
    <property type="project" value="TreeGrafter"/>
</dbReference>
<dbReference type="InterPro" id="IPR008927">
    <property type="entry name" value="6-PGluconate_DH-like_C_sf"/>
</dbReference>
<comment type="catalytic activity">
    <reaction evidence="3">
        <text>D-mannitol 1-phosphate + NAD(+) = beta-D-fructose 6-phosphate + NADH + H(+)</text>
        <dbReference type="Rhea" id="RHEA:19661"/>
        <dbReference type="ChEBI" id="CHEBI:15378"/>
        <dbReference type="ChEBI" id="CHEBI:57540"/>
        <dbReference type="ChEBI" id="CHEBI:57634"/>
        <dbReference type="ChEBI" id="CHEBI:57945"/>
        <dbReference type="ChEBI" id="CHEBI:61381"/>
        <dbReference type="EC" id="1.1.1.17"/>
    </reaction>
</comment>
<keyword evidence="2" id="KW-0520">NAD</keyword>
<comment type="caution">
    <text evidence="6">The sequence shown here is derived from an EMBL/GenBank/DDBJ whole genome shotgun (WGS) entry which is preliminary data.</text>
</comment>
<dbReference type="SUPFAM" id="SSF51735">
    <property type="entry name" value="NAD(P)-binding Rossmann-fold domains"/>
    <property type="match status" value="1"/>
</dbReference>
<dbReference type="AlphaFoldDB" id="A0A268NVK9"/>
<dbReference type="GO" id="GO:0019592">
    <property type="term" value="P:mannitol catabolic process"/>
    <property type="evidence" value="ECO:0007669"/>
    <property type="project" value="TreeGrafter"/>
</dbReference>
<evidence type="ECO:0000259" key="4">
    <source>
        <dbReference type="Pfam" id="PF01232"/>
    </source>
</evidence>